<dbReference type="InterPro" id="IPR053238">
    <property type="entry name" value="RING-H2_zinc_finger"/>
</dbReference>
<dbReference type="PROSITE" id="PS50089">
    <property type="entry name" value="ZF_RING_2"/>
    <property type="match status" value="1"/>
</dbReference>
<sequence>MDCCFRVYGLVIANTVCVGGTAFLVFALVKLARAPHSAGGIVVVSIFLVFWLGVNASVYSAFCFSLFPWSALGRCLEPPLSAVLWLLCLPSRCARAARRRRARSDAGGAGGLPQFVTQSRRGYAISVLPREPPARGGTPVAAGGAAAVGIPAYEQPADDGGASPDCAVCLGKVEKGEMVKRLPACLHMFHQECIDLWLRDHSTCPVCRCSVFAPLRVQVV</sequence>
<comment type="catalytic activity">
    <reaction evidence="1">
        <text>S-ubiquitinyl-[E2 ubiquitin-conjugating enzyme]-L-cysteine + [acceptor protein]-L-lysine = [E2 ubiquitin-conjugating enzyme]-L-cysteine + N(6)-ubiquitinyl-[acceptor protein]-L-lysine.</text>
        <dbReference type="EC" id="2.3.2.27"/>
    </reaction>
</comment>
<evidence type="ECO:0000256" key="4">
    <source>
        <dbReference type="ARBA" id="ARBA00022771"/>
    </source>
</evidence>
<feature type="domain" description="RING-type" evidence="9">
    <location>
        <begin position="166"/>
        <end position="208"/>
    </location>
</feature>
<keyword evidence="8" id="KW-0472">Membrane</keyword>
<protein>
    <recommendedName>
        <fullName evidence="2">RING-type E3 ubiquitin transferase</fullName>
        <ecNumber evidence="2">2.3.2.27</ecNumber>
    </recommendedName>
</protein>
<keyword evidence="3" id="KW-0479">Metal-binding</keyword>
<organism evidence="10 11">
    <name type="scientific">Urochloa decumbens</name>
    <dbReference type="NCBI Taxonomy" id="240449"/>
    <lineage>
        <taxon>Eukaryota</taxon>
        <taxon>Viridiplantae</taxon>
        <taxon>Streptophyta</taxon>
        <taxon>Embryophyta</taxon>
        <taxon>Tracheophyta</taxon>
        <taxon>Spermatophyta</taxon>
        <taxon>Magnoliopsida</taxon>
        <taxon>Liliopsida</taxon>
        <taxon>Poales</taxon>
        <taxon>Poaceae</taxon>
        <taxon>PACMAD clade</taxon>
        <taxon>Panicoideae</taxon>
        <taxon>Panicodae</taxon>
        <taxon>Paniceae</taxon>
        <taxon>Melinidinae</taxon>
        <taxon>Urochloa</taxon>
    </lineage>
</organism>
<evidence type="ECO:0000256" key="8">
    <source>
        <dbReference type="SAM" id="Phobius"/>
    </source>
</evidence>
<dbReference type="EC" id="2.3.2.27" evidence="2"/>
<reference evidence="10" key="1">
    <citation type="submission" date="2024-10" db="EMBL/GenBank/DDBJ databases">
        <authorList>
            <person name="Ryan C."/>
        </authorList>
    </citation>
    <scope>NUCLEOTIDE SEQUENCE [LARGE SCALE GENOMIC DNA]</scope>
</reference>
<evidence type="ECO:0000256" key="5">
    <source>
        <dbReference type="ARBA" id="ARBA00022833"/>
    </source>
</evidence>
<evidence type="ECO:0000313" key="10">
    <source>
        <dbReference type="EMBL" id="CAL4888844.1"/>
    </source>
</evidence>
<evidence type="ECO:0000313" key="11">
    <source>
        <dbReference type="Proteomes" id="UP001497457"/>
    </source>
</evidence>
<evidence type="ECO:0000256" key="7">
    <source>
        <dbReference type="PROSITE-ProRule" id="PRU00175"/>
    </source>
</evidence>
<dbReference type="Proteomes" id="UP001497457">
    <property type="component" value="Chromosome 1b"/>
</dbReference>
<dbReference type="Pfam" id="PF13639">
    <property type="entry name" value="zf-RING_2"/>
    <property type="match status" value="1"/>
</dbReference>
<evidence type="ECO:0000256" key="2">
    <source>
        <dbReference type="ARBA" id="ARBA00012483"/>
    </source>
</evidence>
<dbReference type="CDD" id="cd16461">
    <property type="entry name" value="RING-H2_EL5-like"/>
    <property type="match status" value="1"/>
</dbReference>
<evidence type="ECO:0000256" key="6">
    <source>
        <dbReference type="ARBA" id="ARBA00024209"/>
    </source>
</evidence>
<comment type="similarity">
    <text evidence="6">Belongs to the RING-type zinc finger family. ATL subfamily.</text>
</comment>
<dbReference type="AlphaFoldDB" id="A0ABC8VDV2"/>
<feature type="transmembrane region" description="Helical" evidence="8">
    <location>
        <begin position="6"/>
        <end position="29"/>
    </location>
</feature>
<dbReference type="InterPro" id="IPR001841">
    <property type="entry name" value="Znf_RING"/>
</dbReference>
<keyword evidence="8" id="KW-0812">Transmembrane</keyword>
<dbReference type="GO" id="GO:0008270">
    <property type="term" value="F:zinc ion binding"/>
    <property type="evidence" value="ECO:0007669"/>
    <property type="project" value="UniProtKB-KW"/>
</dbReference>
<proteinExistence type="inferred from homology"/>
<dbReference type="EMBL" id="OZ075111">
    <property type="protein sequence ID" value="CAL4888844.1"/>
    <property type="molecule type" value="Genomic_DNA"/>
</dbReference>
<dbReference type="SUPFAM" id="SSF57850">
    <property type="entry name" value="RING/U-box"/>
    <property type="match status" value="1"/>
</dbReference>
<accession>A0ABC8VDV2</accession>
<name>A0ABC8VDV2_9POAL</name>
<keyword evidence="11" id="KW-1185">Reference proteome</keyword>
<dbReference type="GO" id="GO:0061630">
    <property type="term" value="F:ubiquitin protein ligase activity"/>
    <property type="evidence" value="ECO:0007669"/>
    <property type="project" value="UniProtKB-EC"/>
</dbReference>
<feature type="transmembrane region" description="Helical" evidence="8">
    <location>
        <begin position="41"/>
        <end position="67"/>
    </location>
</feature>
<keyword evidence="4 7" id="KW-0863">Zinc-finger</keyword>
<evidence type="ECO:0000259" key="9">
    <source>
        <dbReference type="PROSITE" id="PS50089"/>
    </source>
</evidence>
<keyword evidence="5" id="KW-0862">Zinc</keyword>
<evidence type="ECO:0000256" key="3">
    <source>
        <dbReference type="ARBA" id="ARBA00022723"/>
    </source>
</evidence>
<gene>
    <name evidence="10" type="ORF">URODEC1_LOCUS2414</name>
</gene>
<dbReference type="SMART" id="SM00184">
    <property type="entry name" value="RING"/>
    <property type="match status" value="1"/>
</dbReference>
<dbReference type="PANTHER" id="PTHR14155">
    <property type="entry name" value="RING FINGER DOMAIN-CONTAINING"/>
    <property type="match status" value="1"/>
</dbReference>
<keyword evidence="8" id="KW-1133">Transmembrane helix</keyword>
<dbReference type="PANTHER" id="PTHR14155:SF625">
    <property type="entry name" value="OS02G0248240 PROTEIN"/>
    <property type="match status" value="1"/>
</dbReference>
<evidence type="ECO:0000256" key="1">
    <source>
        <dbReference type="ARBA" id="ARBA00000900"/>
    </source>
</evidence>
<dbReference type="InterPro" id="IPR013083">
    <property type="entry name" value="Znf_RING/FYVE/PHD"/>
</dbReference>
<dbReference type="Gene3D" id="3.30.40.10">
    <property type="entry name" value="Zinc/RING finger domain, C3HC4 (zinc finger)"/>
    <property type="match status" value="1"/>
</dbReference>